<organism evidence="1 2">
    <name type="scientific">Leptobacterium flavescens</name>
    <dbReference type="NCBI Taxonomy" id="472055"/>
    <lineage>
        <taxon>Bacteria</taxon>
        <taxon>Pseudomonadati</taxon>
        <taxon>Bacteroidota</taxon>
        <taxon>Flavobacteriia</taxon>
        <taxon>Flavobacteriales</taxon>
        <taxon>Flavobacteriaceae</taxon>
        <taxon>Leptobacterium</taxon>
    </lineage>
</organism>
<dbReference type="InterPro" id="IPR036388">
    <property type="entry name" value="WH-like_DNA-bd_sf"/>
</dbReference>
<accession>A0A6P0URU5</accession>
<evidence type="ECO:0000313" key="2">
    <source>
        <dbReference type="Proteomes" id="UP000468581"/>
    </source>
</evidence>
<dbReference type="SUPFAM" id="SSF46785">
    <property type="entry name" value="Winged helix' DNA-binding domain"/>
    <property type="match status" value="1"/>
</dbReference>
<dbReference type="RefSeq" id="WP_163608271.1">
    <property type="nucleotide sequence ID" value="NZ_JAABOO010000003.1"/>
</dbReference>
<name>A0A6P0URU5_9FLAO</name>
<keyword evidence="2" id="KW-1185">Reference proteome</keyword>
<dbReference type="NCBIfam" id="TIGR00738">
    <property type="entry name" value="rrf2_super"/>
    <property type="match status" value="1"/>
</dbReference>
<dbReference type="PANTHER" id="PTHR33221">
    <property type="entry name" value="WINGED HELIX-TURN-HELIX TRANSCRIPTIONAL REGULATOR, RRF2 FAMILY"/>
    <property type="match status" value="1"/>
</dbReference>
<protein>
    <submittedName>
        <fullName evidence="1">Rrf2 family transcriptional regulator</fullName>
    </submittedName>
</protein>
<dbReference type="Proteomes" id="UP000468581">
    <property type="component" value="Unassembled WGS sequence"/>
</dbReference>
<dbReference type="GO" id="GO:0003700">
    <property type="term" value="F:DNA-binding transcription factor activity"/>
    <property type="evidence" value="ECO:0007669"/>
    <property type="project" value="TreeGrafter"/>
</dbReference>
<dbReference type="Pfam" id="PF02082">
    <property type="entry name" value="Rrf2"/>
    <property type="match status" value="1"/>
</dbReference>
<dbReference type="Gene3D" id="1.10.10.10">
    <property type="entry name" value="Winged helix-like DNA-binding domain superfamily/Winged helix DNA-binding domain"/>
    <property type="match status" value="1"/>
</dbReference>
<proteinExistence type="predicted"/>
<dbReference type="AlphaFoldDB" id="A0A6P0URU5"/>
<dbReference type="PROSITE" id="PS51197">
    <property type="entry name" value="HTH_RRF2_2"/>
    <property type="match status" value="1"/>
</dbReference>
<evidence type="ECO:0000313" key="1">
    <source>
        <dbReference type="EMBL" id="NER14698.1"/>
    </source>
</evidence>
<dbReference type="InterPro" id="IPR036390">
    <property type="entry name" value="WH_DNA-bd_sf"/>
</dbReference>
<gene>
    <name evidence="1" type="ORF">GWK08_14675</name>
</gene>
<dbReference type="PANTHER" id="PTHR33221:SF15">
    <property type="entry name" value="HTH-TYPE TRANSCRIPTIONAL REGULATOR YWGB-RELATED"/>
    <property type="match status" value="1"/>
</dbReference>
<dbReference type="EMBL" id="JAABOO010000003">
    <property type="protein sequence ID" value="NER14698.1"/>
    <property type="molecule type" value="Genomic_DNA"/>
</dbReference>
<comment type="caution">
    <text evidence="1">The sequence shown here is derived from an EMBL/GenBank/DDBJ whole genome shotgun (WGS) entry which is preliminary data.</text>
</comment>
<sequence length="143" mass="15680">MLSSASKYAINAVLYLAVESSEDKKIGAKEVAEAIGVPTPFLAKLLQNLAKKNVISSLKGPKGGFFLSEENKSLKLISVVEHIDGLSKFEECVLGLKNCSNDKPCPIHFSVQPFKNTMFDELSNNTIEAFAVKVRNGETFLHY</sequence>
<reference evidence="1 2" key="1">
    <citation type="submission" date="2020-01" db="EMBL/GenBank/DDBJ databases">
        <title>Leptobacterium flavescens.</title>
        <authorList>
            <person name="Wang G."/>
        </authorList>
    </citation>
    <scope>NUCLEOTIDE SEQUENCE [LARGE SCALE GENOMIC DNA]</scope>
    <source>
        <strain evidence="1 2">KCTC 22160</strain>
    </source>
</reference>
<dbReference type="GO" id="GO:0005829">
    <property type="term" value="C:cytosol"/>
    <property type="evidence" value="ECO:0007669"/>
    <property type="project" value="TreeGrafter"/>
</dbReference>
<dbReference type="InterPro" id="IPR000944">
    <property type="entry name" value="Tscrpt_reg_Rrf2"/>
</dbReference>